<evidence type="ECO:0000256" key="1">
    <source>
        <dbReference type="ARBA" id="ARBA00000707"/>
    </source>
</evidence>
<dbReference type="EMBL" id="JBICBT010001270">
    <property type="protein sequence ID" value="KAL3075618.1"/>
    <property type="molecule type" value="Genomic_DNA"/>
</dbReference>
<dbReference type="Pfam" id="PF05699">
    <property type="entry name" value="Dimer_Tnp_hAT"/>
    <property type="match status" value="1"/>
</dbReference>
<reference evidence="4 5" key="1">
    <citation type="submission" date="2024-10" db="EMBL/GenBank/DDBJ databases">
        <authorList>
            <person name="Kim D."/>
        </authorList>
    </citation>
    <scope>NUCLEOTIDE SEQUENCE [LARGE SCALE GENOMIC DNA]</scope>
    <source>
        <strain evidence="4">BH-2024</strain>
    </source>
</reference>
<dbReference type="EC" id="3.4.19.12" evidence="2"/>
<feature type="domain" description="USP" evidence="3">
    <location>
        <begin position="117"/>
        <end position="574"/>
    </location>
</feature>
<dbReference type="InterPro" id="IPR008906">
    <property type="entry name" value="HATC_C_dom"/>
</dbReference>
<dbReference type="InterPro" id="IPR038765">
    <property type="entry name" value="Papain-like_cys_pep_sf"/>
</dbReference>
<sequence length="609" mass="68868">MDLPPRTLVKDTEVRWSSTFQMLDRFLQNKTVVGLLYAEDISFPNFSADDWRIISALKQILAPIFHATNQLQKRTTTISVTIPLFRVIIFALEKGEDLRNVRISIIDGLKKRMGEKVDANGTVKRTAWHNNKDLVLPTILDPRFKLSNYLDPERHDEYTRWLIDAAETVYSKDERTFDDYVQNYPDAADEISNNLFTEFEQEMNLDNFLLASPIPSLAVLNARQKSEVEVNEYLRAKKININEDPISYWSGANELKWPLLTKLSKKYFSAPATSTESERLFSTAGLIVTDLRKRLLPENDLGCRATAAAVPSHTRRTNAPLFKDDGTGNFFLSAYDSAQKIASDSEQKKTPLGQTGLFNMGNTCFMNATLQPLFHTPGFSQLFQEKSAQRFVNGKNSLGTKGIISGSFSALIDLICVELPTNTDCLTLKDCLEAHFSSASLQDKWDCPKCKSKQPATRSTKIWEVPKVLIVHLKRFSPHDGHYVKNDVMTFDVAELDLAPFLHEKSPHHNAALSLYGKRWHHSGRLNSGHYTSSVINLISTDRKWLNFDDRSCSPCGAPSPTSKHAYLLYYERKVSGNAEMVAIFHTTATVNGRHEEGTDGQQNDQQQM</sequence>
<dbReference type="InterPro" id="IPR012337">
    <property type="entry name" value="RNaseH-like_sf"/>
</dbReference>
<dbReference type="Gene3D" id="3.90.70.10">
    <property type="entry name" value="Cysteine proteinases"/>
    <property type="match status" value="2"/>
</dbReference>
<dbReference type="AlphaFoldDB" id="A0ABD2IQM6"/>
<comment type="catalytic activity">
    <reaction evidence="1">
        <text>Thiol-dependent hydrolysis of ester, thioester, amide, peptide and isopeptide bonds formed by the C-terminal Gly of ubiquitin (a 76-residue protein attached to proteins as an intracellular targeting signal).</text>
        <dbReference type="EC" id="3.4.19.12"/>
    </reaction>
</comment>
<dbReference type="PANTHER" id="PTHR21646:SF91">
    <property type="entry name" value="USP DOMAIN-CONTAINING PROTEIN"/>
    <property type="match status" value="1"/>
</dbReference>
<dbReference type="InterPro" id="IPR028889">
    <property type="entry name" value="USP"/>
</dbReference>
<keyword evidence="5" id="KW-1185">Reference proteome</keyword>
<evidence type="ECO:0000256" key="2">
    <source>
        <dbReference type="ARBA" id="ARBA00012759"/>
    </source>
</evidence>
<name>A0ABD2IQM6_9BILA</name>
<gene>
    <name evidence="4" type="ORF">niasHT_034985</name>
</gene>
<dbReference type="Proteomes" id="UP001620626">
    <property type="component" value="Unassembled WGS sequence"/>
</dbReference>
<dbReference type="Pfam" id="PF00443">
    <property type="entry name" value="UCH"/>
    <property type="match status" value="2"/>
</dbReference>
<comment type="caution">
    <text evidence="4">The sequence shown here is derived from an EMBL/GenBank/DDBJ whole genome shotgun (WGS) entry which is preliminary data.</text>
</comment>
<proteinExistence type="predicted"/>
<dbReference type="InterPro" id="IPR050185">
    <property type="entry name" value="Ub_carboxyl-term_hydrolase"/>
</dbReference>
<dbReference type="GO" id="GO:0004843">
    <property type="term" value="F:cysteine-type deubiquitinase activity"/>
    <property type="evidence" value="ECO:0007669"/>
    <property type="project" value="UniProtKB-EC"/>
</dbReference>
<evidence type="ECO:0000259" key="3">
    <source>
        <dbReference type="PROSITE" id="PS50235"/>
    </source>
</evidence>
<dbReference type="InterPro" id="IPR018200">
    <property type="entry name" value="USP_CS"/>
</dbReference>
<dbReference type="PANTHER" id="PTHR21646">
    <property type="entry name" value="UBIQUITIN CARBOXYL-TERMINAL HYDROLASE"/>
    <property type="match status" value="1"/>
</dbReference>
<evidence type="ECO:0000313" key="5">
    <source>
        <dbReference type="Proteomes" id="UP001620626"/>
    </source>
</evidence>
<dbReference type="SUPFAM" id="SSF54001">
    <property type="entry name" value="Cysteine proteinases"/>
    <property type="match status" value="1"/>
</dbReference>
<dbReference type="PROSITE" id="PS00972">
    <property type="entry name" value="USP_1"/>
    <property type="match status" value="1"/>
</dbReference>
<organism evidence="4 5">
    <name type="scientific">Heterodera trifolii</name>
    <dbReference type="NCBI Taxonomy" id="157864"/>
    <lineage>
        <taxon>Eukaryota</taxon>
        <taxon>Metazoa</taxon>
        <taxon>Ecdysozoa</taxon>
        <taxon>Nematoda</taxon>
        <taxon>Chromadorea</taxon>
        <taxon>Rhabditida</taxon>
        <taxon>Tylenchina</taxon>
        <taxon>Tylenchomorpha</taxon>
        <taxon>Tylenchoidea</taxon>
        <taxon>Heteroderidae</taxon>
        <taxon>Heteroderinae</taxon>
        <taxon>Heterodera</taxon>
    </lineage>
</organism>
<accession>A0ABD2IQM6</accession>
<protein>
    <recommendedName>
        <fullName evidence="2">ubiquitinyl hydrolase 1</fullName>
        <ecNumber evidence="2">3.4.19.12</ecNumber>
    </recommendedName>
</protein>
<dbReference type="SUPFAM" id="SSF53098">
    <property type="entry name" value="Ribonuclease H-like"/>
    <property type="match status" value="1"/>
</dbReference>
<dbReference type="PROSITE" id="PS50235">
    <property type="entry name" value="USP_3"/>
    <property type="match status" value="1"/>
</dbReference>
<evidence type="ECO:0000313" key="4">
    <source>
        <dbReference type="EMBL" id="KAL3075618.1"/>
    </source>
</evidence>
<dbReference type="InterPro" id="IPR001394">
    <property type="entry name" value="Peptidase_C19_UCH"/>
</dbReference>